<evidence type="ECO:0000259" key="2">
    <source>
        <dbReference type="Pfam" id="PF13229"/>
    </source>
</evidence>
<evidence type="ECO:0000313" key="4">
    <source>
        <dbReference type="Proteomes" id="UP000051096"/>
    </source>
</evidence>
<dbReference type="InterPro" id="IPR012334">
    <property type="entry name" value="Pectin_lyas_fold"/>
</dbReference>
<gene>
    <name evidence="3" type="ORF">AMJ87_08795</name>
</gene>
<evidence type="ECO:0000313" key="3">
    <source>
        <dbReference type="EMBL" id="KPK70440.1"/>
    </source>
</evidence>
<keyword evidence="1" id="KW-0677">Repeat</keyword>
<sequence length="383" mass="40834">MLNSIQAALDVCADHDTILVGPGTYYENLVWPYKQGIDLISKEGPYKTTIDGDTVGRVIEIRSTADTTTKIQGFTLQNGHTAAFGGGIFCDYGAAPFISNNIITANRAGSNGGGGIYCTGSTVITDNIISDNVAHLDSWFSIGGGIYCDGSPTIADNTIVGNTADYAGGIFCMGSTPLISGNTISDNFALLGGGIYCWTSTPTMVHNIISNNTAGCGGGIYCEEASPHIDSCTISNNTFDGVFCIEESHPVIHSNNISGNTGFGIRNVDDTTFVHAEHNWWGDPSGPYHPDSNPTGLGDAVSDWVAFVPWLDQAVGVREEEVVEMEPAGFSATIICGPLRLPDEKNCQIFDITGRIVLPQQMRPGIYFVEIEGKTTHKIIKIR</sequence>
<dbReference type="InterPro" id="IPR051550">
    <property type="entry name" value="SCF-Subunits/Alg-Epimerases"/>
</dbReference>
<dbReference type="EMBL" id="LJUO01000090">
    <property type="protein sequence ID" value="KPK70440.1"/>
    <property type="molecule type" value="Genomic_DNA"/>
</dbReference>
<accession>A0A0S8GBG0</accession>
<reference evidence="3 4" key="1">
    <citation type="journal article" date="2015" name="Microbiome">
        <title>Genomic resolution of linkages in carbon, nitrogen, and sulfur cycling among widespread estuary sediment bacteria.</title>
        <authorList>
            <person name="Baker B.J."/>
            <person name="Lazar C.S."/>
            <person name="Teske A.P."/>
            <person name="Dick G.J."/>
        </authorList>
    </citation>
    <scope>NUCLEOTIDE SEQUENCE [LARGE SCALE GENOMIC DNA]</scope>
    <source>
        <strain evidence="3">SM23_60</strain>
    </source>
</reference>
<feature type="domain" description="Right handed beta helix" evidence="2">
    <location>
        <begin position="66"/>
        <end position="215"/>
    </location>
</feature>
<dbReference type="SUPFAM" id="SSF51126">
    <property type="entry name" value="Pectin lyase-like"/>
    <property type="match status" value="1"/>
</dbReference>
<dbReference type="PANTHER" id="PTHR22990">
    <property type="entry name" value="F-BOX ONLY PROTEIN"/>
    <property type="match status" value="1"/>
</dbReference>
<organism evidence="3 4">
    <name type="scientific">candidate division WOR_3 bacterium SM23_60</name>
    <dbReference type="NCBI Taxonomy" id="1703780"/>
    <lineage>
        <taxon>Bacteria</taxon>
        <taxon>Bacteria division WOR-3</taxon>
    </lineage>
</organism>
<dbReference type="PANTHER" id="PTHR22990:SF15">
    <property type="entry name" value="F-BOX ONLY PROTEIN 10"/>
    <property type="match status" value="1"/>
</dbReference>
<dbReference type="SMART" id="SM00710">
    <property type="entry name" value="PbH1"/>
    <property type="match status" value="5"/>
</dbReference>
<dbReference type="AlphaFoldDB" id="A0A0S8GBG0"/>
<dbReference type="InterPro" id="IPR039448">
    <property type="entry name" value="Beta_helix"/>
</dbReference>
<evidence type="ECO:0000256" key="1">
    <source>
        <dbReference type="ARBA" id="ARBA00022737"/>
    </source>
</evidence>
<dbReference type="Gene3D" id="2.160.20.10">
    <property type="entry name" value="Single-stranded right-handed beta-helix, Pectin lyase-like"/>
    <property type="match status" value="2"/>
</dbReference>
<dbReference type="InterPro" id="IPR011050">
    <property type="entry name" value="Pectin_lyase_fold/virulence"/>
</dbReference>
<dbReference type="Pfam" id="PF13229">
    <property type="entry name" value="Beta_helix"/>
    <property type="match status" value="1"/>
</dbReference>
<dbReference type="InterPro" id="IPR006626">
    <property type="entry name" value="PbH1"/>
</dbReference>
<proteinExistence type="predicted"/>
<name>A0A0S8GBG0_UNCW3</name>
<dbReference type="Proteomes" id="UP000051096">
    <property type="component" value="Unassembled WGS sequence"/>
</dbReference>
<comment type="caution">
    <text evidence="3">The sequence shown here is derived from an EMBL/GenBank/DDBJ whole genome shotgun (WGS) entry which is preliminary data.</text>
</comment>
<protein>
    <recommendedName>
        <fullName evidence="2">Right handed beta helix domain-containing protein</fullName>
    </recommendedName>
</protein>